<dbReference type="Proteomes" id="UP001054252">
    <property type="component" value="Unassembled WGS sequence"/>
</dbReference>
<sequence>MNLLCSAATHESFCSAAARYAGWGKICLSSKIPIGIPVPVNRRNGDGEGVPGLAGPVAISNN</sequence>
<name>A0AAV5ME12_9ROSI</name>
<accession>A0AAV5ME12</accession>
<dbReference type="AlphaFoldDB" id="A0AAV5ME12"/>
<keyword evidence="2" id="KW-1185">Reference proteome</keyword>
<organism evidence="1 2">
    <name type="scientific">Rubroshorea leprosula</name>
    <dbReference type="NCBI Taxonomy" id="152421"/>
    <lineage>
        <taxon>Eukaryota</taxon>
        <taxon>Viridiplantae</taxon>
        <taxon>Streptophyta</taxon>
        <taxon>Embryophyta</taxon>
        <taxon>Tracheophyta</taxon>
        <taxon>Spermatophyta</taxon>
        <taxon>Magnoliopsida</taxon>
        <taxon>eudicotyledons</taxon>
        <taxon>Gunneridae</taxon>
        <taxon>Pentapetalae</taxon>
        <taxon>rosids</taxon>
        <taxon>malvids</taxon>
        <taxon>Malvales</taxon>
        <taxon>Dipterocarpaceae</taxon>
        <taxon>Rubroshorea</taxon>
    </lineage>
</organism>
<evidence type="ECO:0000313" key="1">
    <source>
        <dbReference type="EMBL" id="GKV47096.1"/>
    </source>
</evidence>
<dbReference type="EMBL" id="BPVZ01000221">
    <property type="protein sequence ID" value="GKV47096.1"/>
    <property type="molecule type" value="Genomic_DNA"/>
</dbReference>
<evidence type="ECO:0000313" key="2">
    <source>
        <dbReference type="Proteomes" id="UP001054252"/>
    </source>
</evidence>
<comment type="caution">
    <text evidence="1">The sequence shown here is derived from an EMBL/GenBank/DDBJ whole genome shotgun (WGS) entry which is preliminary data.</text>
</comment>
<protein>
    <submittedName>
        <fullName evidence="1">Uncharacterized protein</fullName>
    </submittedName>
</protein>
<gene>
    <name evidence="1" type="ORF">SLEP1_g54023</name>
</gene>
<reference evidence="1 2" key="1">
    <citation type="journal article" date="2021" name="Commun. Biol.">
        <title>The genome of Shorea leprosula (Dipterocarpaceae) highlights the ecological relevance of drought in aseasonal tropical rainforests.</title>
        <authorList>
            <person name="Ng K.K.S."/>
            <person name="Kobayashi M.J."/>
            <person name="Fawcett J.A."/>
            <person name="Hatakeyama M."/>
            <person name="Paape T."/>
            <person name="Ng C.H."/>
            <person name="Ang C.C."/>
            <person name="Tnah L.H."/>
            <person name="Lee C.T."/>
            <person name="Nishiyama T."/>
            <person name="Sese J."/>
            <person name="O'Brien M.J."/>
            <person name="Copetti D."/>
            <person name="Mohd Noor M.I."/>
            <person name="Ong R.C."/>
            <person name="Putra M."/>
            <person name="Sireger I.Z."/>
            <person name="Indrioko S."/>
            <person name="Kosugi Y."/>
            <person name="Izuno A."/>
            <person name="Isagi Y."/>
            <person name="Lee S.L."/>
            <person name="Shimizu K.K."/>
        </authorList>
    </citation>
    <scope>NUCLEOTIDE SEQUENCE [LARGE SCALE GENOMIC DNA]</scope>
    <source>
        <strain evidence="1">214</strain>
    </source>
</reference>
<proteinExistence type="predicted"/>